<dbReference type="Gene3D" id="2.10.25.10">
    <property type="entry name" value="Laminin"/>
    <property type="match status" value="1"/>
</dbReference>
<dbReference type="AlphaFoldDB" id="A0A3P9NS76"/>
<dbReference type="STRING" id="8081.ENSPREP00000012429"/>
<feature type="disulfide bond" evidence="3">
    <location>
        <begin position="17"/>
        <end position="34"/>
    </location>
</feature>
<dbReference type="OMA" id="EDATYCM"/>
<dbReference type="Bgee" id="ENSPREG00000008434">
    <property type="expression patterns" value="Expressed in caudal fin and 1 other cell type or tissue"/>
</dbReference>
<dbReference type="GO" id="GO:0007173">
    <property type="term" value="P:epidermal growth factor receptor signaling pathway"/>
    <property type="evidence" value="ECO:0007669"/>
    <property type="project" value="TreeGrafter"/>
</dbReference>
<dbReference type="PROSITE" id="PS00022">
    <property type="entry name" value="EGF_1"/>
    <property type="match status" value="1"/>
</dbReference>
<dbReference type="Proteomes" id="UP000242638">
    <property type="component" value="Unassembled WGS sequence"/>
</dbReference>
<accession>A0A3P9NS76</accession>
<feature type="disulfide bond" evidence="3">
    <location>
        <begin position="36"/>
        <end position="45"/>
    </location>
</feature>
<keyword evidence="1 3" id="KW-0245">EGF-like domain</keyword>
<dbReference type="Ensembl" id="ENSPRET00000012559.1">
    <property type="protein sequence ID" value="ENSPREP00000012429.1"/>
    <property type="gene ID" value="ENSPREG00000008434.1"/>
</dbReference>
<dbReference type="GO" id="GO:0008284">
    <property type="term" value="P:positive regulation of cell population proliferation"/>
    <property type="evidence" value="ECO:0007669"/>
    <property type="project" value="TreeGrafter"/>
</dbReference>
<dbReference type="GO" id="GO:0005615">
    <property type="term" value="C:extracellular space"/>
    <property type="evidence" value="ECO:0007669"/>
    <property type="project" value="TreeGrafter"/>
</dbReference>
<evidence type="ECO:0000256" key="2">
    <source>
        <dbReference type="ARBA" id="ARBA00023157"/>
    </source>
</evidence>
<keyword evidence="2 3" id="KW-1015">Disulfide bond</keyword>
<dbReference type="PROSITE" id="PS50026">
    <property type="entry name" value="EGF_3"/>
    <property type="match status" value="1"/>
</dbReference>
<reference evidence="6" key="2">
    <citation type="submission" date="2025-08" db="UniProtKB">
        <authorList>
            <consortium name="Ensembl"/>
        </authorList>
    </citation>
    <scope>IDENTIFICATION</scope>
    <source>
        <strain evidence="6">Guanapo</strain>
    </source>
</reference>
<comment type="caution">
    <text evidence="3">Lacks conserved residue(s) required for the propagation of feature annotation.</text>
</comment>
<feature type="transmembrane region" description="Helical" evidence="4">
    <location>
        <begin position="61"/>
        <end position="82"/>
    </location>
</feature>
<dbReference type="GO" id="GO:0005154">
    <property type="term" value="F:epidermal growth factor receptor binding"/>
    <property type="evidence" value="ECO:0007669"/>
    <property type="project" value="TreeGrafter"/>
</dbReference>
<dbReference type="PANTHER" id="PTHR10740:SF15">
    <property type="entry name" value="EGF-LIKE DOMAIN-CONTAINING PROTEIN"/>
    <property type="match status" value="1"/>
</dbReference>
<evidence type="ECO:0000256" key="3">
    <source>
        <dbReference type="PROSITE-ProRule" id="PRU00076"/>
    </source>
</evidence>
<dbReference type="InterPro" id="IPR000742">
    <property type="entry name" value="EGF"/>
</dbReference>
<reference evidence="6" key="3">
    <citation type="submission" date="2025-09" db="UniProtKB">
        <authorList>
            <consortium name="Ensembl"/>
        </authorList>
    </citation>
    <scope>IDENTIFICATION</scope>
    <source>
        <strain evidence="6">Guanapo</strain>
    </source>
</reference>
<feature type="domain" description="EGF-like" evidence="5">
    <location>
        <begin position="5"/>
        <end position="46"/>
    </location>
</feature>
<name>A0A3P9NS76_POERE</name>
<evidence type="ECO:0000313" key="6">
    <source>
        <dbReference type="Ensembl" id="ENSPREP00000012429.1"/>
    </source>
</evidence>
<dbReference type="SUPFAM" id="SSF57196">
    <property type="entry name" value="EGF/Laminin"/>
    <property type="match status" value="1"/>
</dbReference>
<evidence type="ECO:0000259" key="5">
    <source>
        <dbReference type="PROSITE" id="PS50026"/>
    </source>
</evidence>
<sequence length="120" mass="13444">MMAEHGKPCEPQEATFCMNEASCHKLPAMETLSCICRENYKGIRCEEYHLPSSSQDGYDGGLLAAIIVVAIIGLVVLAVIIYHVQKEGKTKPKERCRSDEEVTSMSSTAYMYMFVHVYVM</sequence>
<keyword evidence="4" id="KW-1133">Transmembrane helix</keyword>
<evidence type="ECO:0000313" key="7">
    <source>
        <dbReference type="Proteomes" id="UP000242638"/>
    </source>
</evidence>
<keyword evidence="7" id="KW-1185">Reference proteome</keyword>
<keyword evidence="4" id="KW-0472">Membrane</keyword>
<dbReference type="GO" id="GO:0045840">
    <property type="term" value="P:positive regulation of mitotic nuclear division"/>
    <property type="evidence" value="ECO:0007669"/>
    <property type="project" value="TreeGrafter"/>
</dbReference>
<keyword evidence="4" id="KW-0812">Transmembrane</keyword>
<evidence type="ECO:0000256" key="4">
    <source>
        <dbReference type="SAM" id="Phobius"/>
    </source>
</evidence>
<reference evidence="7" key="1">
    <citation type="submission" date="2013-11" db="EMBL/GenBank/DDBJ databases">
        <title>The genomic landscape of the Guanapo guppy.</title>
        <authorList>
            <person name="Kuenstner A."/>
            <person name="Dreyer C."/>
        </authorList>
    </citation>
    <scope>NUCLEOTIDE SEQUENCE</scope>
    <source>
        <strain evidence="7">Guanapo</strain>
    </source>
</reference>
<protein>
    <submittedName>
        <fullName evidence="6">Neuregulin 4</fullName>
    </submittedName>
</protein>
<evidence type="ECO:0000256" key="1">
    <source>
        <dbReference type="ARBA" id="ARBA00022536"/>
    </source>
</evidence>
<organism evidence="6 7">
    <name type="scientific">Poecilia reticulata</name>
    <name type="common">Guppy</name>
    <name type="synonym">Acanthophacelus reticulatus</name>
    <dbReference type="NCBI Taxonomy" id="8081"/>
    <lineage>
        <taxon>Eukaryota</taxon>
        <taxon>Metazoa</taxon>
        <taxon>Chordata</taxon>
        <taxon>Craniata</taxon>
        <taxon>Vertebrata</taxon>
        <taxon>Euteleostomi</taxon>
        <taxon>Actinopterygii</taxon>
        <taxon>Neopterygii</taxon>
        <taxon>Teleostei</taxon>
        <taxon>Neoteleostei</taxon>
        <taxon>Acanthomorphata</taxon>
        <taxon>Ovalentaria</taxon>
        <taxon>Atherinomorphae</taxon>
        <taxon>Cyprinodontiformes</taxon>
        <taxon>Poeciliidae</taxon>
        <taxon>Poeciliinae</taxon>
        <taxon>Poecilia</taxon>
    </lineage>
</organism>
<dbReference type="GeneTree" id="ENSGT00940000175594"/>
<dbReference type="GO" id="GO:0008083">
    <property type="term" value="F:growth factor activity"/>
    <property type="evidence" value="ECO:0007669"/>
    <property type="project" value="TreeGrafter"/>
</dbReference>
<dbReference type="PANTHER" id="PTHR10740">
    <property type="entry name" value="TRANSFORMING GROWTH FACTOR ALPHA"/>
    <property type="match status" value="1"/>
</dbReference>
<proteinExistence type="predicted"/>